<evidence type="ECO:0000313" key="2">
    <source>
        <dbReference type="Proteomes" id="UP000637239"/>
    </source>
</evidence>
<organism evidence="1 2">
    <name type="scientific">Aspergillus chevalieri</name>
    <name type="common">Eurotium chevalieri</name>
    <dbReference type="NCBI Taxonomy" id="182096"/>
    <lineage>
        <taxon>Eukaryota</taxon>
        <taxon>Fungi</taxon>
        <taxon>Dikarya</taxon>
        <taxon>Ascomycota</taxon>
        <taxon>Pezizomycotina</taxon>
        <taxon>Eurotiomycetes</taxon>
        <taxon>Eurotiomycetidae</taxon>
        <taxon>Eurotiales</taxon>
        <taxon>Aspergillaceae</taxon>
        <taxon>Aspergillus</taxon>
        <taxon>Aspergillus subgen. Aspergillus</taxon>
    </lineage>
</organism>
<dbReference type="KEGG" id="ache:ACHE_40464S"/>
<dbReference type="AlphaFoldDB" id="A0A7R7VNF5"/>
<keyword evidence="2" id="KW-1185">Reference proteome</keyword>
<protein>
    <submittedName>
        <fullName evidence="1">Uncharacterized protein</fullName>
    </submittedName>
</protein>
<gene>
    <name evidence="1" type="ORF">ACHE_40464S</name>
</gene>
<sequence>MALEGLYEIMKGHATGTRDLHILDGMPNGKNYFTLVTKEFFQSNPNCIGKDDATDDVLAFTSLVLSYAKAVSDDLKADKSPKLRTAFMPRTDFNTFFKQVESKLPGNDLSLSSTFSPATRQTTKARFRKIDTALCSGKASEPKPNNKFGGLGFKNPAAIPHATMKIKSWIEGIGKSSGSTDMLSTFDKPIDGSIGGIGTKMESMLSAKRQVPLFEFQGLNTVQTNQLESWTNKVDATIQDIHKKHKDAP</sequence>
<proteinExistence type="predicted"/>
<dbReference type="GeneID" id="66982259"/>
<accession>A0A7R7VNF5</accession>
<evidence type="ECO:0000313" key="1">
    <source>
        <dbReference type="EMBL" id="BCR87900.1"/>
    </source>
</evidence>
<reference evidence="1" key="1">
    <citation type="submission" date="2021-01" db="EMBL/GenBank/DDBJ databases">
        <authorList>
            <consortium name="Aspergillus chevalieri M1 genome sequencing consortium"/>
            <person name="Kazuki M."/>
            <person name="Futagami T."/>
        </authorList>
    </citation>
    <scope>NUCLEOTIDE SEQUENCE</scope>
    <source>
        <strain evidence="1">M1</strain>
    </source>
</reference>
<dbReference type="RefSeq" id="XP_043136422.1">
    <property type="nucleotide sequence ID" value="XM_043278666.1"/>
</dbReference>
<dbReference type="EMBL" id="AP024419">
    <property type="protein sequence ID" value="BCR87900.1"/>
    <property type="molecule type" value="Genomic_DNA"/>
</dbReference>
<reference evidence="1" key="2">
    <citation type="submission" date="2021-02" db="EMBL/GenBank/DDBJ databases">
        <title>Aspergillus chevalieri M1 genome sequence.</title>
        <authorList>
            <person name="Kadooka C."/>
            <person name="Mori K."/>
            <person name="Futagami T."/>
        </authorList>
    </citation>
    <scope>NUCLEOTIDE SEQUENCE</scope>
    <source>
        <strain evidence="1">M1</strain>
    </source>
</reference>
<name>A0A7R7VNF5_ASPCH</name>
<dbReference type="Proteomes" id="UP000637239">
    <property type="component" value="Chromosome 4"/>
</dbReference>